<dbReference type="OrthoDB" id="1132738at2759"/>
<dbReference type="AlphaFoldDB" id="A0A8X7VPB3"/>
<comment type="caution">
    <text evidence="1">The sequence shown here is derived from an EMBL/GenBank/DDBJ whole genome shotgun (WGS) entry which is preliminary data.</text>
</comment>
<keyword evidence="2" id="KW-1185">Reference proteome</keyword>
<dbReference type="Proteomes" id="UP000886595">
    <property type="component" value="Unassembled WGS sequence"/>
</dbReference>
<sequence length="297" mass="34203">MRLKSLDALAAAMRDGFERCLKEIKLLGIGLKLHVYAIPQLHDSQQRVNLSVLVLEKRVPTASDIRQGDLVAQTKKDKMIAEVHEKIERKRKLAPSQQTPFKGNSTVKHIIPNKKVGQAYDPFAFTNKKMLEVLTAWLKLDPYFKTPMDKKPRLCPIRFYFKLRTSLAWLNDRHWTYKYPEFKAGKPNVNGLGRKLPALSDISKIENFAVLVEPFVNMIPYVLAEHAASDEERVKLSRSHTHMRDQSLEYLSAEVVIVPIREKMAVEIFKELLISILRELRHFPSLMFVDDDVLDSG</sequence>
<name>A0A8X7VPB3_BRACI</name>
<proteinExistence type="predicted"/>
<evidence type="ECO:0000313" key="2">
    <source>
        <dbReference type="Proteomes" id="UP000886595"/>
    </source>
</evidence>
<accession>A0A8X7VPB3</accession>
<gene>
    <name evidence="1" type="ORF">Bca52824_017805</name>
</gene>
<organism evidence="1 2">
    <name type="scientific">Brassica carinata</name>
    <name type="common">Ethiopian mustard</name>
    <name type="synonym">Abyssinian cabbage</name>
    <dbReference type="NCBI Taxonomy" id="52824"/>
    <lineage>
        <taxon>Eukaryota</taxon>
        <taxon>Viridiplantae</taxon>
        <taxon>Streptophyta</taxon>
        <taxon>Embryophyta</taxon>
        <taxon>Tracheophyta</taxon>
        <taxon>Spermatophyta</taxon>
        <taxon>Magnoliopsida</taxon>
        <taxon>eudicotyledons</taxon>
        <taxon>Gunneridae</taxon>
        <taxon>Pentapetalae</taxon>
        <taxon>rosids</taxon>
        <taxon>malvids</taxon>
        <taxon>Brassicales</taxon>
        <taxon>Brassicaceae</taxon>
        <taxon>Brassiceae</taxon>
        <taxon>Brassica</taxon>
    </lineage>
</organism>
<protein>
    <submittedName>
        <fullName evidence="1">Uncharacterized protein</fullName>
    </submittedName>
</protein>
<evidence type="ECO:0000313" key="1">
    <source>
        <dbReference type="EMBL" id="KAG2314683.1"/>
    </source>
</evidence>
<reference evidence="1 2" key="1">
    <citation type="submission" date="2020-02" db="EMBL/GenBank/DDBJ databases">
        <authorList>
            <person name="Ma Q."/>
            <person name="Huang Y."/>
            <person name="Song X."/>
            <person name="Pei D."/>
        </authorList>
    </citation>
    <scope>NUCLEOTIDE SEQUENCE [LARGE SCALE GENOMIC DNA]</scope>
    <source>
        <strain evidence="1">Sxm20200214</strain>
        <tissue evidence="1">Leaf</tissue>
    </source>
</reference>
<dbReference type="EMBL" id="JAAMPC010000004">
    <property type="protein sequence ID" value="KAG2314683.1"/>
    <property type="molecule type" value="Genomic_DNA"/>
</dbReference>